<dbReference type="SUPFAM" id="SSF56672">
    <property type="entry name" value="DNA/RNA polymerases"/>
    <property type="match status" value="1"/>
</dbReference>
<keyword evidence="2" id="KW-0808">Transferase</keyword>
<proteinExistence type="evidence at transcript level"/>
<keyword evidence="2" id="KW-0695">RNA-directed DNA polymerase</keyword>
<keyword evidence="2" id="KW-0548">Nucleotidyltransferase</keyword>
<dbReference type="GO" id="GO:0003964">
    <property type="term" value="F:RNA-directed DNA polymerase activity"/>
    <property type="evidence" value="ECO:0007669"/>
    <property type="project" value="UniProtKB-KW"/>
</dbReference>
<name>A0A1E1XMY5_AMBSC</name>
<reference evidence="2" key="1">
    <citation type="submission" date="2016-09" db="EMBL/GenBank/DDBJ databases">
        <authorList>
            <person name="Capua I."/>
            <person name="De Benedictis P."/>
            <person name="Joannis T."/>
            <person name="Lombin L.H."/>
            <person name="Cattoli G."/>
        </authorList>
    </citation>
    <scope>NUCLEOTIDE SEQUENCE</scope>
</reference>
<organism evidence="2">
    <name type="scientific">Amblyomma sculptum</name>
    <name type="common">Tick</name>
    <dbReference type="NCBI Taxonomy" id="1581419"/>
    <lineage>
        <taxon>Eukaryota</taxon>
        <taxon>Metazoa</taxon>
        <taxon>Ecdysozoa</taxon>
        <taxon>Arthropoda</taxon>
        <taxon>Chelicerata</taxon>
        <taxon>Arachnida</taxon>
        <taxon>Acari</taxon>
        <taxon>Parasitiformes</taxon>
        <taxon>Ixodida</taxon>
        <taxon>Ixodoidea</taxon>
        <taxon>Ixodidae</taxon>
        <taxon>Amblyomminae</taxon>
        <taxon>Amblyomma</taxon>
    </lineage>
</organism>
<feature type="non-terminal residue" evidence="2">
    <location>
        <position position="270"/>
    </location>
</feature>
<dbReference type="CDD" id="cd01650">
    <property type="entry name" value="RT_nLTR_like"/>
    <property type="match status" value="1"/>
</dbReference>
<feature type="non-terminal residue" evidence="2">
    <location>
        <position position="1"/>
    </location>
</feature>
<sequence length="270" mass="30682">QFKKHRNKLTKKLRNARAAYYSSLLDIECRQNSLLWSRLNTILNRGHSHKPSLKLQVDGKELSGAELADAFNNFFTSIASASSIPSHASKYVSTYINNTIYLQPVTVDEIMSVIQALKNSSSCDIDGFQVRPIKHVVDIIAPILTHIFNMCLESATFPARMQCAKVTVLYKKGDCNELGNYRPVSILPIFSKLFEKVLYSRMANFIEKHHLLTPHQFGFRKNKSVELALLEQKEYILTAFENKAIVVGIFVDFSKAFDLVNHNILLEKLS</sequence>
<dbReference type="Pfam" id="PF00078">
    <property type="entry name" value="RVT_1"/>
    <property type="match status" value="1"/>
</dbReference>
<dbReference type="EMBL" id="GFAA01002734">
    <property type="protein sequence ID" value="JAU00701.1"/>
    <property type="molecule type" value="mRNA"/>
</dbReference>
<dbReference type="PANTHER" id="PTHR47510">
    <property type="entry name" value="REVERSE TRANSCRIPTASE DOMAIN-CONTAINING PROTEIN"/>
    <property type="match status" value="1"/>
</dbReference>
<evidence type="ECO:0000259" key="1">
    <source>
        <dbReference type="Pfam" id="PF00078"/>
    </source>
</evidence>
<accession>A0A1E1XMY5</accession>
<dbReference type="PANTHER" id="PTHR47510:SF3">
    <property type="entry name" value="ENDO_EXONUCLEASE_PHOSPHATASE DOMAIN-CONTAINING PROTEIN"/>
    <property type="match status" value="1"/>
</dbReference>
<evidence type="ECO:0000313" key="2">
    <source>
        <dbReference type="EMBL" id="JAU00701.1"/>
    </source>
</evidence>
<dbReference type="InterPro" id="IPR043502">
    <property type="entry name" value="DNA/RNA_pol_sf"/>
</dbReference>
<dbReference type="AlphaFoldDB" id="A0A1E1XMY5"/>
<protein>
    <submittedName>
        <fullName evidence="2">Putative reverse transcriptase-like protein</fullName>
    </submittedName>
</protein>
<feature type="domain" description="Reverse transcriptase" evidence="1">
    <location>
        <begin position="171"/>
        <end position="269"/>
    </location>
</feature>
<dbReference type="InterPro" id="IPR000477">
    <property type="entry name" value="RT_dom"/>
</dbReference>
<reference evidence="2" key="2">
    <citation type="journal article" date="2017" name="Front. Cell. Infect. Microbiol.">
        <title>Analysis of the Salivary Gland Transcriptome of Unfed and Partially Fed Amblyomma sculptum Ticks and Descriptive Proteome of the Saliva.</title>
        <authorList>
            <person name="Esteves E."/>
            <person name="Maruyama S.R."/>
            <person name="Kawahara R."/>
            <person name="Fujita A."/>
            <person name="Martins L.A."/>
            <person name="Righi A.A."/>
            <person name="Costa F.B."/>
            <person name="Palmisano G."/>
            <person name="Labruna M.B."/>
            <person name="Sa-Nunes A."/>
            <person name="Ribeiro J.M.C."/>
            <person name="Fogaca A.C."/>
        </authorList>
    </citation>
    <scope>NUCLEOTIDE SEQUENCE</scope>
</reference>